<evidence type="ECO:0000256" key="8">
    <source>
        <dbReference type="SAM" id="MobiDB-lite"/>
    </source>
</evidence>
<name>A0A3M6UWX0_POCDA</name>
<feature type="domain" description="OAR" evidence="10">
    <location>
        <begin position="263"/>
        <end position="276"/>
    </location>
</feature>
<feature type="domain" description="Homeobox" evidence="9">
    <location>
        <begin position="93"/>
        <end position="153"/>
    </location>
</feature>
<dbReference type="Gene3D" id="1.10.10.60">
    <property type="entry name" value="Homeodomain-like"/>
    <property type="match status" value="1"/>
</dbReference>
<dbReference type="GO" id="GO:0000977">
    <property type="term" value="F:RNA polymerase II transcription regulatory region sequence-specific DNA binding"/>
    <property type="evidence" value="ECO:0007669"/>
    <property type="project" value="TreeGrafter"/>
</dbReference>
<comment type="caution">
    <text evidence="11">The sequence shown here is derived from an EMBL/GenBank/DDBJ whole genome shotgun (WGS) entry which is preliminary data.</text>
</comment>
<feature type="compositionally biased region" description="Basic and acidic residues" evidence="8">
    <location>
        <begin position="192"/>
        <end position="214"/>
    </location>
</feature>
<dbReference type="GO" id="GO:0000981">
    <property type="term" value="F:DNA-binding transcription factor activity, RNA polymerase II-specific"/>
    <property type="evidence" value="ECO:0007669"/>
    <property type="project" value="InterPro"/>
</dbReference>
<dbReference type="InterPro" id="IPR050649">
    <property type="entry name" value="Paired_Homeobox_TFs"/>
</dbReference>
<feature type="compositionally biased region" description="Acidic residues" evidence="8">
    <location>
        <begin position="160"/>
        <end position="174"/>
    </location>
</feature>
<evidence type="ECO:0000259" key="10">
    <source>
        <dbReference type="PROSITE" id="PS50803"/>
    </source>
</evidence>
<dbReference type="SUPFAM" id="SSF46689">
    <property type="entry name" value="Homeodomain-like"/>
    <property type="match status" value="1"/>
</dbReference>
<keyword evidence="4 6" id="KW-0371">Homeobox</keyword>
<keyword evidence="12" id="KW-1185">Reference proteome</keyword>
<evidence type="ECO:0000256" key="4">
    <source>
        <dbReference type="ARBA" id="ARBA00023155"/>
    </source>
</evidence>
<dbReference type="PANTHER" id="PTHR24329:SF543">
    <property type="entry name" value="FI01017P-RELATED"/>
    <property type="match status" value="1"/>
</dbReference>
<dbReference type="FunFam" id="1.10.10.60:FF:000057">
    <property type="entry name" value="Short stature homeobox 2"/>
    <property type="match status" value="1"/>
</dbReference>
<comment type="subcellular location">
    <subcellularLocation>
        <location evidence="1 6 7">Nucleus</location>
    </subcellularLocation>
</comment>
<dbReference type="Pfam" id="PF03826">
    <property type="entry name" value="OAR"/>
    <property type="match status" value="1"/>
</dbReference>
<dbReference type="AlphaFoldDB" id="A0A3M6UWX0"/>
<protein>
    <recommendedName>
        <fullName evidence="13">Homeobox domain-containing protein</fullName>
    </recommendedName>
</protein>
<dbReference type="SMART" id="SM00389">
    <property type="entry name" value="HOX"/>
    <property type="match status" value="1"/>
</dbReference>
<evidence type="ECO:0000313" key="12">
    <source>
        <dbReference type="Proteomes" id="UP000275408"/>
    </source>
</evidence>
<evidence type="ECO:0000256" key="3">
    <source>
        <dbReference type="ARBA" id="ARBA00023125"/>
    </source>
</evidence>
<keyword evidence="3 6" id="KW-0238">DNA-binding</keyword>
<dbReference type="PROSITE" id="PS00027">
    <property type="entry name" value="HOMEOBOX_1"/>
    <property type="match status" value="1"/>
</dbReference>
<feature type="region of interest" description="Disordered" evidence="8">
    <location>
        <begin position="152"/>
        <end position="222"/>
    </location>
</feature>
<dbReference type="InterPro" id="IPR009057">
    <property type="entry name" value="Homeodomain-like_sf"/>
</dbReference>
<dbReference type="EMBL" id="RCHS01000546">
    <property type="protein sequence ID" value="RMX58089.1"/>
    <property type="molecule type" value="Genomic_DNA"/>
</dbReference>
<dbReference type="CDD" id="cd00086">
    <property type="entry name" value="homeodomain"/>
    <property type="match status" value="1"/>
</dbReference>
<dbReference type="Pfam" id="PF00046">
    <property type="entry name" value="Homeodomain"/>
    <property type="match status" value="1"/>
</dbReference>
<dbReference type="Proteomes" id="UP000275408">
    <property type="component" value="Unassembled WGS sequence"/>
</dbReference>
<gene>
    <name evidence="11" type="ORF">pdam_00013850</name>
</gene>
<feature type="DNA-binding region" description="Homeobox" evidence="6">
    <location>
        <begin position="95"/>
        <end position="154"/>
    </location>
</feature>
<dbReference type="PROSITE" id="PS50071">
    <property type="entry name" value="HOMEOBOX_2"/>
    <property type="match status" value="1"/>
</dbReference>
<dbReference type="InterPro" id="IPR003654">
    <property type="entry name" value="OAR_dom"/>
</dbReference>
<evidence type="ECO:0000256" key="7">
    <source>
        <dbReference type="RuleBase" id="RU000682"/>
    </source>
</evidence>
<proteinExistence type="predicted"/>
<dbReference type="GO" id="GO:0005634">
    <property type="term" value="C:nucleus"/>
    <property type="evidence" value="ECO:0007669"/>
    <property type="project" value="UniProtKB-SubCell"/>
</dbReference>
<evidence type="ECO:0000256" key="5">
    <source>
        <dbReference type="ARBA" id="ARBA00023242"/>
    </source>
</evidence>
<dbReference type="OrthoDB" id="6159439at2759"/>
<dbReference type="PROSITE" id="PS50803">
    <property type="entry name" value="OAR"/>
    <property type="match status" value="1"/>
</dbReference>
<organism evidence="11 12">
    <name type="scientific">Pocillopora damicornis</name>
    <name type="common">Cauliflower coral</name>
    <name type="synonym">Millepora damicornis</name>
    <dbReference type="NCBI Taxonomy" id="46731"/>
    <lineage>
        <taxon>Eukaryota</taxon>
        <taxon>Metazoa</taxon>
        <taxon>Cnidaria</taxon>
        <taxon>Anthozoa</taxon>
        <taxon>Hexacorallia</taxon>
        <taxon>Scleractinia</taxon>
        <taxon>Astrocoeniina</taxon>
        <taxon>Pocilloporidae</taxon>
        <taxon>Pocillopora</taxon>
    </lineage>
</organism>
<dbReference type="InterPro" id="IPR017970">
    <property type="entry name" value="Homeobox_CS"/>
</dbReference>
<evidence type="ECO:0000256" key="1">
    <source>
        <dbReference type="ARBA" id="ARBA00004123"/>
    </source>
</evidence>
<evidence type="ECO:0000256" key="2">
    <source>
        <dbReference type="ARBA" id="ARBA00022473"/>
    </source>
</evidence>
<dbReference type="PANTHER" id="PTHR24329">
    <property type="entry name" value="HOMEOBOX PROTEIN ARISTALESS"/>
    <property type="match status" value="1"/>
</dbReference>
<evidence type="ECO:0000259" key="9">
    <source>
        <dbReference type="PROSITE" id="PS50071"/>
    </source>
</evidence>
<evidence type="ECO:0000256" key="6">
    <source>
        <dbReference type="PROSITE-ProRule" id="PRU00108"/>
    </source>
</evidence>
<dbReference type="InterPro" id="IPR001356">
    <property type="entry name" value="HD"/>
</dbReference>
<evidence type="ECO:0008006" key="13">
    <source>
        <dbReference type="Google" id="ProtNLM"/>
    </source>
</evidence>
<keyword evidence="5 6" id="KW-0539">Nucleus</keyword>
<evidence type="ECO:0000313" key="11">
    <source>
        <dbReference type="EMBL" id="RMX58089.1"/>
    </source>
</evidence>
<reference evidence="11 12" key="1">
    <citation type="journal article" date="2018" name="Sci. Rep.">
        <title>Comparative analysis of the Pocillopora damicornis genome highlights role of immune system in coral evolution.</title>
        <authorList>
            <person name="Cunning R."/>
            <person name="Bay R.A."/>
            <person name="Gillette P."/>
            <person name="Baker A.C."/>
            <person name="Traylor-Knowles N."/>
        </authorList>
    </citation>
    <scope>NUCLEOTIDE SEQUENCE [LARGE SCALE GENOMIC DNA]</scope>
    <source>
        <strain evidence="11">RSMAS</strain>
        <tissue evidence="11">Whole animal</tissue>
    </source>
</reference>
<sequence length="287" mass="33410">MENNLQGPRTFFQSPFYAMVSPRVQNISSASSLPYAAADSCCSVPSYLPYHSFASRPYDVPCIYHPASYVDPQLQLAAFQGQRFLDHLRPHKPRRMRVRTNFSPWQLEQLERAFETTHYPDVFMREALALRLDLTEARVQVWFQNRRAKWRKREKAKDGEDGDKDSDNNEEADVDLTRKSNGEDCENSDANVKIEKDNMEGEKETTCDSEKSEDSLYQGQGRKPVKDEFLALQCARHQGRDGHVYEKEQGFRDIEYFERMRTSSIAALRRKAKEHEVLLTSQNHDHH</sequence>
<keyword evidence="2" id="KW-0217">Developmental protein</keyword>
<accession>A0A3M6UWX0</accession>